<evidence type="ECO:0000256" key="3">
    <source>
        <dbReference type="ARBA" id="ARBA00022989"/>
    </source>
</evidence>
<reference evidence="7" key="1">
    <citation type="journal article" date="2019" name="Int. J. Syst. Evol. Microbiol.">
        <title>The Global Catalogue of Microorganisms (GCM) 10K type strain sequencing project: providing services to taxonomists for standard genome sequencing and annotation.</title>
        <authorList>
            <consortium name="The Broad Institute Genomics Platform"/>
            <consortium name="The Broad Institute Genome Sequencing Center for Infectious Disease"/>
            <person name="Wu L."/>
            <person name="Ma J."/>
        </authorList>
    </citation>
    <scope>NUCLEOTIDE SEQUENCE [LARGE SCALE GENOMIC DNA]</scope>
    <source>
        <strain evidence="7">NBRC 108894</strain>
    </source>
</reference>
<comment type="subcellular location">
    <subcellularLocation>
        <location evidence="1">Membrane</location>
        <topology evidence="1">Multi-pass membrane protein</topology>
    </subcellularLocation>
</comment>
<feature type="transmembrane region" description="Helical" evidence="5">
    <location>
        <begin position="187"/>
        <end position="204"/>
    </location>
</feature>
<evidence type="ECO:0008006" key="8">
    <source>
        <dbReference type="Google" id="ProtNLM"/>
    </source>
</evidence>
<dbReference type="Gene3D" id="1.10.3430.10">
    <property type="entry name" value="Ammonium transporter AmtB like domains"/>
    <property type="match status" value="1"/>
</dbReference>
<keyword evidence="3 5" id="KW-1133">Transmembrane helix</keyword>
<protein>
    <recommendedName>
        <fullName evidence="8">Ammonium transporter AmtB-like domain-containing protein</fullName>
    </recommendedName>
</protein>
<keyword evidence="7" id="KW-1185">Reference proteome</keyword>
<dbReference type="Proteomes" id="UP001157034">
    <property type="component" value="Unassembled WGS sequence"/>
</dbReference>
<accession>A0ABQ6KBQ5</accession>
<keyword evidence="2 5" id="KW-0812">Transmembrane</keyword>
<feature type="transmembrane region" description="Helical" evidence="5">
    <location>
        <begin position="90"/>
        <end position="113"/>
    </location>
</feature>
<feature type="transmembrane region" description="Helical" evidence="5">
    <location>
        <begin position="58"/>
        <end position="78"/>
    </location>
</feature>
<feature type="transmembrane region" description="Helical" evidence="5">
    <location>
        <begin position="153"/>
        <end position="175"/>
    </location>
</feature>
<name>A0ABQ6KBQ5_9MICO</name>
<keyword evidence="4 5" id="KW-0472">Membrane</keyword>
<comment type="caution">
    <text evidence="6">The sequence shown here is derived from an EMBL/GenBank/DDBJ whole genome shotgun (WGS) entry which is preliminary data.</text>
</comment>
<dbReference type="InterPro" id="IPR029020">
    <property type="entry name" value="Ammonium/urea_transptr"/>
</dbReference>
<evidence type="ECO:0000256" key="5">
    <source>
        <dbReference type="SAM" id="Phobius"/>
    </source>
</evidence>
<gene>
    <name evidence="6" type="ORF">GCM10025881_37290</name>
</gene>
<feature type="transmembrane region" description="Helical" evidence="5">
    <location>
        <begin position="125"/>
        <end position="147"/>
    </location>
</feature>
<proteinExistence type="predicted"/>
<organism evidence="6 7">
    <name type="scientific">Pseudolysinimonas kribbensis</name>
    <dbReference type="NCBI Taxonomy" id="433641"/>
    <lineage>
        <taxon>Bacteria</taxon>
        <taxon>Bacillati</taxon>
        <taxon>Actinomycetota</taxon>
        <taxon>Actinomycetes</taxon>
        <taxon>Micrococcales</taxon>
        <taxon>Microbacteriaceae</taxon>
        <taxon>Pseudolysinimonas</taxon>
    </lineage>
</organism>
<feature type="transmembrane region" description="Helical" evidence="5">
    <location>
        <begin position="26"/>
        <end position="46"/>
    </location>
</feature>
<dbReference type="EMBL" id="BSVB01000001">
    <property type="protein sequence ID" value="GMA96905.1"/>
    <property type="molecule type" value="Genomic_DNA"/>
</dbReference>
<evidence type="ECO:0000256" key="2">
    <source>
        <dbReference type="ARBA" id="ARBA00022692"/>
    </source>
</evidence>
<dbReference type="RefSeq" id="WP_284255383.1">
    <property type="nucleotide sequence ID" value="NZ_BSVB01000001.1"/>
</dbReference>
<evidence type="ECO:0000313" key="6">
    <source>
        <dbReference type="EMBL" id="GMA96905.1"/>
    </source>
</evidence>
<feature type="transmembrane region" description="Helical" evidence="5">
    <location>
        <begin position="270"/>
        <end position="294"/>
    </location>
</feature>
<evidence type="ECO:0000313" key="7">
    <source>
        <dbReference type="Proteomes" id="UP001157034"/>
    </source>
</evidence>
<evidence type="ECO:0000256" key="1">
    <source>
        <dbReference type="ARBA" id="ARBA00004141"/>
    </source>
</evidence>
<sequence>MAPAGARDRLRGEVVVLGLITDAAGAPYLIDLAAAAAVVLTVLLAAATAAGAGLRMRWIVPAVWGVVVLPVTALGPLLTTAGCRGTPCELLDFGGALPLAIAPASFVLLALLMPRSRRNDLPAPGTRASVLLGGALWAAFVVWIAAMEGLVDAYTPLLLVAGGVGPGVGAAVWLIVDRLRRSARPPARSLALGALAGIVATMAGAATVAIPWSVAVAVLAGVISAVIARGRTRSVARAGWVVLAAGLIGLVAPVVSGDAIGVLFTAQIEAVPVPLVAAGAVAGFAALVSLPVWLGIRFGSRSPAGVPSGWAIPDSN</sequence>
<evidence type="ECO:0000256" key="4">
    <source>
        <dbReference type="ARBA" id="ARBA00023136"/>
    </source>
</evidence>
<feature type="transmembrane region" description="Helical" evidence="5">
    <location>
        <begin position="210"/>
        <end position="228"/>
    </location>
</feature>
<feature type="transmembrane region" description="Helical" evidence="5">
    <location>
        <begin position="240"/>
        <end position="264"/>
    </location>
</feature>